<dbReference type="RefSeq" id="WP_019620246.1">
    <property type="nucleotide sequence ID" value="NZ_AP014545.1"/>
</dbReference>
<organism evidence="1 2">
    <name type="scientific">Amphritea japonica ATCC BAA-1530</name>
    <dbReference type="NCBI Taxonomy" id="1278309"/>
    <lineage>
        <taxon>Bacteria</taxon>
        <taxon>Pseudomonadati</taxon>
        <taxon>Pseudomonadota</taxon>
        <taxon>Gammaproteobacteria</taxon>
        <taxon>Oceanospirillales</taxon>
        <taxon>Oceanospirillaceae</taxon>
        <taxon>Amphritea</taxon>
    </lineage>
</organism>
<reference evidence="1 2" key="1">
    <citation type="journal article" date="2008" name="Int. J. Syst. Evol. Microbiol.">
        <title>Amphritea japonica sp. nov. and Amphritea balenae sp. nov., isolated from the sediment adjacent to sperm whale carcasses off Kagoshima, Japan.</title>
        <authorList>
            <person name="Miyazaki M."/>
            <person name="Nogi Y."/>
            <person name="Fujiwara Y."/>
            <person name="Kawato M."/>
            <person name="Nagahama T."/>
            <person name="Kubokawa K."/>
            <person name="Horikoshi K."/>
        </authorList>
    </citation>
    <scope>NUCLEOTIDE SEQUENCE [LARGE SCALE GENOMIC DNA]</scope>
    <source>
        <strain evidence="1 2">ATCC BAA-1530</strain>
    </source>
</reference>
<dbReference type="OrthoDB" id="8527650at2"/>
<dbReference type="EMBL" id="AP014545">
    <property type="protein sequence ID" value="BBB26958.1"/>
    <property type="molecule type" value="Genomic_DNA"/>
</dbReference>
<dbReference type="AlphaFoldDB" id="A0A7R6P477"/>
<dbReference type="Proteomes" id="UP000595663">
    <property type="component" value="Chromosome"/>
</dbReference>
<dbReference type="GO" id="GO:0008863">
    <property type="term" value="F:formate dehydrogenase (NAD+) activity"/>
    <property type="evidence" value="ECO:0007669"/>
    <property type="project" value="UniProtKB-EC"/>
</dbReference>
<dbReference type="EC" id="1.17.1.9" evidence="1"/>
<proteinExistence type="predicted"/>
<keyword evidence="1" id="KW-0560">Oxidoreductase</keyword>
<dbReference type="Pfam" id="PF11390">
    <property type="entry name" value="FdsD"/>
    <property type="match status" value="1"/>
</dbReference>
<accession>A0A7R6P477</accession>
<dbReference type="KEGG" id="ajp:AMJAP_2368"/>
<gene>
    <name evidence="1" type="primary">fdsD</name>
    <name evidence="1" type="ORF">AMJAP_2368</name>
</gene>
<keyword evidence="2" id="KW-1185">Reference proteome</keyword>
<evidence type="ECO:0000313" key="1">
    <source>
        <dbReference type="EMBL" id="BBB26958.1"/>
    </source>
</evidence>
<sequence>MGNHQLTSLIKMANQIAENNTHIGDETAEAEMVANHLTKFWARSMKAQIKEYLETDGSELLPIARQAVASI</sequence>
<evidence type="ECO:0000313" key="2">
    <source>
        <dbReference type="Proteomes" id="UP000595663"/>
    </source>
</evidence>
<name>A0A7R6P477_9GAMM</name>
<dbReference type="InterPro" id="IPR021074">
    <property type="entry name" value="Formate_DH_dsu"/>
</dbReference>
<protein>
    <submittedName>
        <fullName evidence="1">Formate dehydrogenase, delta subunit</fullName>
        <ecNumber evidence="1">1.17.1.9</ecNumber>
    </submittedName>
</protein>